<dbReference type="AlphaFoldDB" id="A0ABD3F3I9"/>
<evidence type="ECO:0000256" key="1">
    <source>
        <dbReference type="SAM" id="MobiDB-lite"/>
    </source>
</evidence>
<sequence>MRNDGHNDSHDSDGGSNSSSNGTSNGSSDLQADGGCVYIYENKRRLSGCPHRRLVPSLHLTL</sequence>
<evidence type="ECO:0000313" key="3">
    <source>
        <dbReference type="Proteomes" id="UP001632037"/>
    </source>
</evidence>
<organism evidence="2 3">
    <name type="scientific">Phytophthora oleae</name>
    <dbReference type="NCBI Taxonomy" id="2107226"/>
    <lineage>
        <taxon>Eukaryota</taxon>
        <taxon>Sar</taxon>
        <taxon>Stramenopiles</taxon>
        <taxon>Oomycota</taxon>
        <taxon>Peronosporomycetes</taxon>
        <taxon>Peronosporales</taxon>
        <taxon>Peronosporaceae</taxon>
        <taxon>Phytophthora</taxon>
    </lineage>
</organism>
<protein>
    <submittedName>
        <fullName evidence="2">Uncharacterized protein</fullName>
    </submittedName>
</protein>
<feature type="region of interest" description="Disordered" evidence="1">
    <location>
        <begin position="1"/>
        <end position="33"/>
    </location>
</feature>
<proteinExistence type="predicted"/>
<feature type="compositionally biased region" description="Basic and acidic residues" evidence="1">
    <location>
        <begin position="1"/>
        <end position="13"/>
    </location>
</feature>
<evidence type="ECO:0000313" key="2">
    <source>
        <dbReference type="EMBL" id="KAL3661395.1"/>
    </source>
</evidence>
<keyword evidence="3" id="KW-1185">Reference proteome</keyword>
<dbReference type="Proteomes" id="UP001632037">
    <property type="component" value="Unassembled WGS sequence"/>
</dbReference>
<reference evidence="2 3" key="1">
    <citation type="submission" date="2024-09" db="EMBL/GenBank/DDBJ databases">
        <title>Genome sequencing and assembly of Phytophthora oleae, isolate VK10A, causative agent of rot of olive drupes.</title>
        <authorList>
            <person name="Conti Taguali S."/>
            <person name="Riolo M."/>
            <person name="La Spada F."/>
            <person name="Cacciola S.O."/>
            <person name="Dionisio G."/>
        </authorList>
    </citation>
    <scope>NUCLEOTIDE SEQUENCE [LARGE SCALE GENOMIC DNA]</scope>
    <source>
        <strain evidence="2 3">VK10A</strain>
    </source>
</reference>
<gene>
    <name evidence="2" type="ORF">V7S43_013598</name>
</gene>
<accession>A0ABD3F3I9</accession>
<dbReference type="EMBL" id="JBIMZQ010000036">
    <property type="protein sequence ID" value="KAL3661395.1"/>
    <property type="molecule type" value="Genomic_DNA"/>
</dbReference>
<comment type="caution">
    <text evidence="2">The sequence shown here is derived from an EMBL/GenBank/DDBJ whole genome shotgun (WGS) entry which is preliminary data.</text>
</comment>
<feature type="compositionally biased region" description="Low complexity" evidence="1">
    <location>
        <begin position="14"/>
        <end position="29"/>
    </location>
</feature>
<name>A0ABD3F3I9_9STRA</name>